<keyword evidence="4" id="KW-1185">Reference proteome</keyword>
<reference evidence="4" key="1">
    <citation type="journal article" date="2013" name="ISME J.">
        <title>A small predatory core genome in the divergent marine Bacteriovorax marinus SJ and the terrestrial Bdellovibrio bacteriovorus.</title>
        <authorList>
            <person name="Crossman L.C."/>
            <person name="Chen H."/>
            <person name="Cerdeno-Tarraga A.M."/>
            <person name="Brooks K."/>
            <person name="Quail M.A."/>
            <person name="Pineiro S.A."/>
            <person name="Hobley L."/>
            <person name="Sockett R.E."/>
            <person name="Bentley S.D."/>
            <person name="Parkhill J."/>
            <person name="Williams H.N."/>
            <person name="Stine O.C."/>
        </authorList>
    </citation>
    <scope>NUCLEOTIDE SEQUENCE [LARGE SCALE GENOMIC DNA]</scope>
    <source>
        <strain evidence="4">ATCC BAA-682 / DSM 15412 / SJ</strain>
    </source>
</reference>
<dbReference type="eggNOG" id="COG1404">
    <property type="taxonomic scope" value="Bacteria"/>
</dbReference>
<keyword evidence="3" id="KW-0645">Protease</keyword>
<evidence type="ECO:0000259" key="2">
    <source>
        <dbReference type="Pfam" id="PF00082"/>
    </source>
</evidence>
<dbReference type="Pfam" id="PF00082">
    <property type="entry name" value="Peptidase_S8"/>
    <property type="match status" value="1"/>
</dbReference>
<keyword evidence="3" id="KW-0378">Hydrolase</keyword>
<dbReference type="Proteomes" id="UP000008963">
    <property type="component" value="Chromosome"/>
</dbReference>
<evidence type="ECO:0000313" key="3">
    <source>
        <dbReference type="EMBL" id="CBW26795.1"/>
    </source>
</evidence>
<accession>E1X2M8</accession>
<dbReference type="SUPFAM" id="SSF52743">
    <property type="entry name" value="Subtilisin-like"/>
    <property type="match status" value="1"/>
</dbReference>
<dbReference type="GO" id="GO:0004252">
    <property type="term" value="F:serine-type endopeptidase activity"/>
    <property type="evidence" value="ECO:0007669"/>
    <property type="project" value="InterPro"/>
</dbReference>
<protein>
    <submittedName>
        <fullName evidence="3">Protease</fullName>
    </submittedName>
</protein>
<dbReference type="EMBL" id="FQ312005">
    <property type="protein sequence ID" value="CBW26795.1"/>
    <property type="molecule type" value="Genomic_DNA"/>
</dbReference>
<evidence type="ECO:0000313" key="4">
    <source>
        <dbReference type="Proteomes" id="UP000008963"/>
    </source>
</evidence>
<dbReference type="GO" id="GO:0006508">
    <property type="term" value="P:proteolysis"/>
    <property type="evidence" value="ECO:0007669"/>
    <property type="project" value="UniProtKB-KW"/>
</dbReference>
<dbReference type="PATRIC" id="fig|862908.3.peg.1879"/>
<feature type="domain" description="Peptidase S8/S53" evidence="2">
    <location>
        <begin position="146"/>
        <end position="311"/>
    </location>
</feature>
<feature type="signal peptide" evidence="1">
    <location>
        <begin position="1"/>
        <end position="19"/>
    </location>
</feature>
<evidence type="ECO:0000256" key="1">
    <source>
        <dbReference type="SAM" id="SignalP"/>
    </source>
</evidence>
<dbReference type="STRING" id="862908.BMS_1980"/>
<dbReference type="Gene3D" id="3.40.50.200">
    <property type="entry name" value="Peptidase S8/S53 domain"/>
    <property type="match status" value="1"/>
</dbReference>
<dbReference type="AlphaFoldDB" id="E1X2M8"/>
<proteinExistence type="predicted"/>
<keyword evidence="1" id="KW-0732">Signal</keyword>
<dbReference type="HOGENOM" id="CLU_771092_0_0_7"/>
<dbReference type="InterPro" id="IPR000209">
    <property type="entry name" value="Peptidase_S8/S53_dom"/>
</dbReference>
<feature type="chain" id="PRO_5003154430" evidence="1">
    <location>
        <begin position="20"/>
        <end position="359"/>
    </location>
</feature>
<dbReference type="KEGG" id="bmx:BMS_1980"/>
<gene>
    <name evidence="3" type="ordered locus">BMS_1980</name>
</gene>
<name>E1X2M8_HALMS</name>
<organism evidence="3 4">
    <name type="scientific">Halobacteriovorax marinus (strain ATCC BAA-682 / DSM 15412 / SJ)</name>
    <name type="common">Bacteriovorax marinus</name>
    <dbReference type="NCBI Taxonomy" id="862908"/>
    <lineage>
        <taxon>Bacteria</taxon>
        <taxon>Pseudomonadati</taxon>
        <taxon>Bdellovibrionota</taxon>
        <taxon>Bacteriovoracia</taxon>
        <taxon>Bacteriovoracales</taxon>
        <taxon>Halobacteriovoraceae</taxon>
        <taxon>Halobacteriovorax</taxon>
    </lineage>
</organism>
<sequence>MSMLFIALLSLLFTNFAQASGNNVDLLIENNPKIMKDFEYVSRLDIKREVKIAVIGDYVHPEEFESIKTNPEEIEGNGIDDDGNGYIDDIFGFDSDMRNGRLLTPVMTGHENGIVSIMDAIISNYNLSRFVSIIPINIYTSDGRFDEFRFKKLADSIDYAIARGAKIISISQGVSKFNRYSFRFIDGDANKSMAYIQSAIDRAKNSGAVVVGSVSNEAARDHVLDPSIPGNLENVLSVANVNFNGVIESGYGKNVDLAYYGTDIFVWEGRCGDYKYQSIWTCDQGGNNSGFKSVKGSSLSTPIVALSLGILSATGVDLVMSNRLKEDIRSSCSDSIVGKRNTISKCIYSPSKFSTKYKK</sequence>
<dbReference type="InterPro" id="IPR036852">
    <property type="entry name" value="Peptidase_S8/S53_dom_sf"/>
</dbReference>